<keyword evidence="2" id="KW-1185">Reference proteome</keyword>
<dbReference type="EMBL" id="BQNB010016797">
    <property type="protein sequence ID" value="GJT55890.1"/>
    <property type="molecule type" value="Genomic_DNA"/>
</dbReference>
<comment type="caution">
    <text evidence="1">The sequence shown here is derived from an EMBL/GenBank/DDBJ whole genome shotgun (WGS) entry which is preliminary data.</text>
</comment>
<reference evidence="1" key="2">
    <citation type="submission" date="2022-01" db="EMBL/GenBank/DDBJ databases">
        <authorList>
            <person name="Yamashiro T."/>
            <person name="Shiraishi A."/>
            <person name="Satake H."/>
            <person name="Nakayama K."/>
        </authorList>
    </citation>
    <scope>NUCLEOTIDE SEQUENCE</scope>
</reference>
<evidence type="ECO:0000313" key="1">
    <source>
        <dbReference type="EMBL" id="GJT55890.1"/>
    </source>
</evidence>
<dbReference type="Proteomes" id="UP001151760">
    <property type="component" value="Unassembled WGS sequence"/>
</dbReference>
<reference evidence="1" key="1">
    <citation type="journal article" date="2022" name="Int. J. Mol. Sci.">
        <title>Draft Genome of Tanacetum Coccineum: Genomic Comparison of Closely Related Tanacetum-Family Plants.</title>
        <authorList>
            <person name="Yamashiro T."/>
            <person name="Shiraishi A."/>
            <person name="Nakayama K."/>
            <person name="Satake H."/>
        </authorList>
    </citation>
    <scope>NUCLEOTIDE SEQUENCE</scope>
</reference>
<gene>
    <name evidence="1" type="ORF">Tco_0990944</name>
</gene>
<accession>A0ABQ5EZ10</accession>
<protein>
    <submittedName>
        <fullName evidence="1">Uncharacterized protein</fullName>
    </submittedName>
</protein>
<organism evidence="1 2">
    <name type="scientific">Tanacetum coccineum</name>
    <dbReference type="NCBI Taxonomy" id="301880"/>
    <lineage>
        <taxon>Eukaryota</taxon>
        <taxon>Viridiplantae</taxon>
        <taxon>Streptophyta</taxon>
        <taxon>Embryophyta</taxon>
        <taxon>Tracheophyta</taxon>
        <taxon>Spermatophyta</taxon>
        <taxon>Magnoliopsida</taxon>
        <taxon>eudicotyledons</taxon>
        <taxon>Gunneridae</taxon>
        <taxon>Pentapetalae</taxon>
        <taxon>asterids</taxon>
        <taxon>campanulids</taxon>
        <taxon>Asterales</taxon>
        <taxon>Asteraceae</taxon>
        <taxon>Asteroideae</taxon>
        <taxon>Anthemideae</taxon>
        <taxon>Anthemidinae</taxon>
        <taxon>Tanacetum</taxon>
    </lineage>
</organism>
<proteinExistence type="predicted"/>
<sequence>MDFLEFYKELEAETYGTGAKLMELQFLQLDLRLGKNPSRSFRHVKSAKSLWQFWTSHSLRVSLAHDGS</sequence>
<name>A0ABQ5EZ10_9ASTR</name>
<evidence type="ECO:0000313" key="2">
    <source>
        <dbReference type="Proteomes" id="UP001151760"/>
    </source>
</evidence>